<name>A0ABR5EBL0_LISSE</name>
<dbReference type="Pfam" id="PF00899">
    <property type="entry name" value="ThiF"/>
    <property type="match status" value="1"/>
</dbReference>
<proteinExistence type="predicted"/>
<dbReference type="EMBL" id="JYOM01000001">
    <property type="protein sequence ID" value="KKD50418.1"/>
    <property type="molecule type" value="Genomic_DNA"/>
</dbReference>
<dbReference type="PANTHER" id="PTHR43267">
    <property type="entry name" value="TRNA THREONYLCARBAMOYLADENOSINE DEHYDRATASE"/>
    <property type="match status" value="1"/>
</dbReference>
<protein>
    <submittedName>
        <fullName evidence="2">Heme biosynthesis protein HemY</fullName>
    </submittedName>
</protein>
<dbReference type="Gene3D" id="3.40.50.720">
    <property type="entry name" value="NAD(P)-binding Rossmann-like Domain"/>
    <property type="match status" value="1"/>
</dbReference>
<evidence type="ECO:0000313" key="2">
    <source>
        <dbReference type="EMBL" id="KKD50418.1"/>
    </source>
</evidence>
<dbReference type="InterPro" id="IPR045886">
    <property type="entry name" value="ThiF/MoeB/HesA"/>
</dbReference>
<sequence>MKKPKIKEMLIPFINEQNTGIRFGGYQMNIAREIEVDDVKLFYGFIKMLNGSNTIMEISKLTNLSEEEVIDILKELKDAGVLYENNAKEFNFIEEEVNLYNRNINFFAWIDTQGLYYNYWEVQYKLKQANVLLLGAGGTGSHCAESLVRMGVGNITIVDFDKIELSNLNRQNFTFNDINKEKVSALKDYLESINPFVNINSINKQIISQNDLNTLIADNDIIISCIDKPKNNTDLLDNAAKEFCKPWILGGYASTIMNHALFDGSSPGMSSMINKDITENYEAKMIFGNEEWKWDNAVISPIANISGNISALYALYYLTNLVQIKPGKIQHIDFFNIHKLEDFSYMTGEG</sequence>
<dbReference type="InterPro" id="IPR000594">
    <property type="entry name" value="ThiF_NAD_FAD-bd"/>
</dbReference>
<comment type="caution">
    <text evidence="2">The sequence shown here is derived from an EMBL/GenBank/DDBJ whole genome shotgun (WGS) entry which is preliminary data.</text>
</comment>
<dbReference type="SUPFAM" id="SSF69572">
    <property type="entry name" value="Activating enzymes of the ubiquitin-like proteins"/>
    <property type="match status" value="1"/>
</dbReference>
<dbReference type="Proteomes" id="UP000033536">
    <property type="component" value="Unassembled WGS sequence"/>
</dbReference>
<gene>
    <name evidence="2" type="ORF">UQ68_00855</name>
</gene>
<feature type="domain" description="THIF-type NAD/FAD binding fold" evidence="1">
    <location>
        <begin position="100"/>
        <end position="334"/>
    </location>
</feature>
<dbReference type="RefSeq" id="WP_003749899.1">
    <property type="nucleotide sequence ID" value="NZ_CP034772.1"/>
</dbReference>
<accession>A0ABR5EBL0</accession>
<dbReference type="PANTHER" id="PTHR43267:SF2">
    <property type="entry name" value="TRNA THREONYLCARBAMOYLADENOSINE DEHYDRATASE 1-RELATED"/>
    <property type="match status" value="1"/>
</dbReference>
<evidence type="ECO:0000313" key="3">
    <source>
        <dbReference type="Proteomes" id="UP000033536"/>
    </source>
</evidence>
<evidence type="ECO:0000259" key="1">
    <source>
        <dbReference type="Pfam" id="PF00899"/>
    </source>
</evidence>
<organism evidence="2 3">
    <name type="scientific">Listeria seeligeri</name>
    <dbReference type="NCBI Taxonomy" id="1640"/>
    <lineage>
        <taxon>Bacteria</taxon>
        <taxon>Bacillati</taxon>
        <taxon>Bacillota</taxon>
        <taxon>Bacilli</taxon>
        <taxon>Bacillales</taxon>
        <taxon>Listeriaceae</taxon>
        <taxon>Listeria</taxon>
    </lineage>
</organism>
<keyword evidence="3" id="KW-1185">Reference proteome</keyword>
<dbReference type="InterPro" id="IPR035985">
    <property type="entry name" value="Ubiquitin-activating_enz"/>
</dbReference>
<reference evidence="2 3" key="1">
    <citation type="submission" date="2015-02" db="EMBL/GenBank/DDBJ databases">
        <title>Sequencing of Listeria spp. dairy environmental strains.</title>
        <authorList>
            <person name="Muhterem-Uyar M."/>
            <person name="Wagner M."/>
            <person name="Schmitz-Esser S."/>
            <person name="Stessl B."/>
        </authorList>
    </citation>
    <scope>NUCLEOTIDE SEQUENCE [LARGE SCALE GENOMIC DNA]</scope>
    <source>
        <strain evidence="2 3">7KSM</strain>
    </source>
</reference>